<dbReference type="Pfam" id="PF13419">
    <property type="entry name" value="HAD_2"/>
    <property type="match status" value="1"/>
</dbReference>
<dbReference type="Proteomes" id="UP000185678">
    <property type="component" value="Unassembled WGS sequence"/>
</dbReference>
<evidence type="ECO:0000256" key="3">
    <source>
        <dbReference type="ARBA" id="ARBA00006171"/>
    </source>
</evidence>
<comment type="catalytic activity">
    <reaction evidence="1">
        <text>2-phosphoglycolate + H2O = glycolate + phosphate</text>
        <dbReference type="Rhea" id="RHEA:14369"/>
        <dbReference type="ChEBI" id="CHEBI:15377"/>
        <dbReference type="ChEBI" id="CHEBI:29805"/>
        <dbReference type="ChEBI" id="CHEBI:43474"/>
        <dbReference type="ChEBI" id="CHEBI:58033"/>
        <dbReference type="EC" id="3.1.3.18"/>
    </reaction>
</comment>
<keyword evidence="6" id="KW-1185">Reference proteome</keyword>
<reference evidence="5 6" key="1">
    <citation type="submission" date="2017-01" db="EMBL/GenBank/DDBJ databases">
        <authorList>
            <person name="Mah S.A."/>
            <person name="Swanson W.J."/>
            <person name="Moy G.W."/>
            <person name="Vacquier V.D."/>
        </authorList>
    </citation>
    <scope>NUCLEOTIDE SEQUENCE [LARGE SCALE GENOMIC DNA]</scope>
    <source>
        <strain evidence="5 6">DSM 11589</strain>
    </source>
</reference>
<comment type="pathway">
    <text evidence="2">Organic acid metabolism; glycolate biosynthesis; glycolate from 2-phosphoglycolate: step 1/1.</text>
</comment>
<dbReference type="GO" id="GO:0008967">
    <property type="term" value="F:phosphoglycolate phosphatase activity"/>
    <property type="evidence" value="ECO:0007669"/>
    <property type="project" value="UniProtKB-EC"/>
</dbReference>
<sequence>MSLPPLPQALIFDWDNTLVDTWPSIIQAMNATLVAMGHQPWSESEAKGRIAKSMRDAFPALFGDRWLEAKDIFQSSFAAIHLDMLATLPGAEDLLKAARRLGLYVAVVSNKSGGFLRAESTRLGWDQYFIRLVGAGDASRDKPAREPVEMALAGSPVKDMAQVWFIGDNQVDIECGQNAGCRTVLLHPDPESHKNFGAYTPHHVFCGCADFTVFLETLAVPSGTVQ</sequence>
<dbReference type="Gene3D" id="3.40.50.1000">
    <property type="entry name" value="HAD superfamily/HAD-like"/>
    <property type="match status" value="1"/>
</dbReference>
<dbReference type="InterPro" id="IPR050155">
    <property type="entry name" value="HAD-like_hydrolase_sf"/>
</dbReference>
<evidence type="ECO:0000256" key="4">
    <source>
        <dbReference type="ARBA" id="ARBA00013078"/>
    </source>
</evidence>
<dbReference type="NCBIfam" id="TIGR01509">
    <property type="entry name" value="HAD-SF-IA-v3"/>
    <property type="match status" value="1"/>
</dbReference>
<protein>
    <recommendedName>
        <fullName evidence="4">phosphoglycolate phosphatase</fullName>
        <ecNumber evidence="4">3.1.3.18</ecNumber>
    </recommendedName>
</protein>
<dbReference type="PANTHER" id="PTHR43434:SF1">
    <property type="entry name" value="PHOSPHOGLYCOLATE PHOSPHATASE"/>
    <property type="match status" value="1"/>
</dbReference>
<dbReference type="EMBL" id="FTOA01000001">
    <property type="protein sequence ID" value="SIS42093.1"/>
    <property type="molecule type" value="Genomic_DNA"/>
</dbReference>
<accession>A0A1N7IYC0</accession>
<organism evidence="5 6">
    <name type="scientific">Insolitispirillum peregrinum</name>
    <dbReference type="NCBI Taxonomy" id="80876"/>
    <lineage>
        <taxon>Bacteria</taxon>
        <taxon>Pseudomonadati</taxon>
        <taxon>Pseudomonadota</taxon>
        <taxon>Alphaproteobacteria</taxon>
        <taxon>Rhodospirillales</taxon>
        <taxon>Novispirillaceae</taxon>
        <taxon>Insolitispirillum</taxon>
    </lineage>
</organism>
<comment type="similarity">
    <text evidence="3">Belongs to the HAD-like hydrolase superfamily. CbbY/CbbZ/Gph/YieH family.</text>
</comment>
<evidence type="ECO:0000313" key="5">
    <source>
        <dbReference type="EMBL" id="SIS42093.1"/>
    </source>
</evidence>
<name>A0A1N7IYC0_9PROT</name>
<gene>
    <name evidence="5" type="ORF">SAMN05421779_101760</name>
</gene>
<dbReference type="InterPro" id="IPR036412">
    <property type="entry name" value="HAD-like_sf"/>
</dbReference>
<dbReference type="InterPro" id="IPR006439">
    <property type="entry name" value="HAD-SF_hydro_IA"/>
</dbReference>
<evidence type="ECO:0000256" key="1">
    <source>
        <dbReference type="ARBA" id="ARBA00000830"/>
    </source>
</evidence>
<dbReference type="OrthoDB" id="9782449at2"/>
<dbReference type="PANTHER" id="PTHR43434">
    <property type="entry name" value="PHOSPHOGLYCOLATE PHOSPHATASE"/>
    <property type="match status" value="1"/>
</dbReference>
<dbReference type="SFLD" id="SFLDG01129">
    <property type="entry name" value="C1.5:_HAD__Beta-PGM__Phosphata"/>
    <property type="match status" value="1"/>
</dbReference>
<dbReference type="InterPro" id="IPR041492">
    <property type="entry name" value="HAD_2"/>
</dbReference>
<dbReference type="RefSeq" id="WP_076398805.1">
    <property type="nucleotide sequence ID" value="NZ_FTOA01000001.1"/>
</dbReference>
<dbReference type="STRING" id="80876.SAMN05421779_101760"/>
<dbReference type="Gene3D" id="1.10.150.730">
    <property type="match status" value="1"/>
</dbReference>
<dbReference type="GO" id="GO:0006281">
    <property type="term" value="P:DNA repair"/>
    <property type="evidence" value="ECO:0007669"/>
    <property type="project" value="TreeGrafter"/>
</dbReference>
<dbReference type="AlphaFoldDB" id="A0A1N7IYC0"/>
<evidence type="ECO:0000313" key="6">
    <source>
        <dbReference type="Proteomes" id="UP000185678"/>
    </source>
</evidence>
<proteinExistence type="inferred from homology"/>
<dbReference type="InterPro" id="IPR023214">
    <property type="entry name" value="HAD_sf"/>
</dbReference>
<dbReference type="SUPFAM" id="SSF56784">
    <property type="entry name" value="HAD-like"/>
    <property type="match status" value="1"/>
</dbReference>
<dbReference type="SFLD" id="SFLDS00003">
    <property type="entry name" value="Haloacid_Dehalogenase"/>
    <property type="match status" value="1"/>
</dbReference>
<dbReference type="GO" id="GO:0005829">
    <property type="term" value="C:cytosol"/>
    <property type="evidence" value="ECO:0007669"/>
    <property type="project" value="TreeGrafter"/>
</dbReference>
<dbReference type="EC" id="3.1.3.18" evidence="4"/>
<evidence type="ECO:0000256" key="2">
    <source>
        <dbReference type="ARBA" id="ARBA00004818"/>
    </source>
</evidence>